<feature type="domain" description="Solute-binding protein family 5" evidence="1">
    <location>
        <begin position="85"/>
        <end position="454"/>
    </location>
</feature>
<protein>
    <submittedName>
        <fullName evidence="2">Nickel ABC transporter substrate-binding protein</fullName>
    </submittedName>
</protein>
<dbReference type="InterPro" id="IPR039424">
    <property type="entry name" value="SBP_5"/>
</dbReference>
<reference evidence="2 3" key="1">
    <citation type="submission" date="2022-06" db="EMBL/GenBank/DDBJ databases">
        <title>Isolation of gut microbiota from human fecal samples.</title>
        <authorList>
            <person name="Pamer E.G."/>
            <person name="Barat B."/>
            <person name="Waligurski E."/>
            <person name="Medina S."/>
            <person name="Paddock L."/>
            <person name="Mostad J."/>
        </authorList>
    </citation>
    <scope>NUCLEOTIDE SEQUENCE [LARGE SCALE GENOMIC DNA]</scope>
    <source>
        <strain evidence="2 3">DFI.7.95</strain>
    </source>
</reference>
<sequence length="539" mass="61126">MKKNRWWFRLLSIGICIIIMCGVLAGCSSQPSVKTVKEEQEIQKKTLTFATGAELTTLYPLNMDPQNDCATKLVYEGLVTYDKGEIKPLLAESWEFNEDGTELTLHLKQGVKFHDGVDFNAEAVKKNLEYFHLNPNHRALKAVANLKNAEVIDNYTLTLHYDNPYFAYLNDLCYPEVLVMVSPNVIEGGNFQNMKGVVGTGPYIYKENKSGEYTRFTRNEDYWGEQPYYDEVMAKYIHESASRLQALQNGEIDMLYGNVLISYDEYQQAISMNHIEGKISNVNSETRNLAVNAGSKNLADINVREAIAYAIDKETISKGLTYGYEEVADKLFDSGIPYTDVELDVIRKYDKTKADGLLDKAGWKLNTATGIREKDGIPLKLVFTYDSGEVLNKSIATLIKSQLAEVGIQLETIGQDMYTWWKEGVSGNYDLTIWCTEQPYSAPHNFFTPMLDSSPHVPAIASLSDGEKFIAAIREFSTVDDKNRVGEIFNYLIKYSNDEVLNIPLTYVKDMIVFNTDRIEDYNFTGTPKFFDIRQVNAK</sequence>
<dbReference type="RefSeq" id="WP_216561337.1">
    <property type="nucleotide sequence ID" value="NZ_JAHLOH010000047.1"/>
</dbReference>
<dbReference type="EMBL" id="JANGAC010000003">
    <property type="protein sequence ID" value="MCQ4922548.1"/>
    <property type="molecule type" value="Genomic_DNA"/>
</dbReference>
<evidence type="ECO:0000259" key="1">
    <source>
        <dbReference type="Pfam" id="PF00496"/>
    </source>
</evidence>
<dbReference type="InterPro" id="IPR011980">
    <property type="entry name" value="CntA-like"/>
</dbReference>
<comment type="caution">
    <text evidence="2">The sequence shown here is derived from an EMBL/GenBank/DDBJ whole genome shotgun (WGS) entry which is preliminary data.</text>
</comment>
<gene>
    <name evidence="2" type="ORF">NE686_05585</name>
</gene>
<accession>A0ABT1S7V6</accession>
<dbReference type="Pfam" id="PF00496">
    <property type="entry name" value="SBP_bac_5"/>
    <property type="match status" value="1"/>
</dbReference>
<evidence type="ECO:0000313" key="3">
    <source>
        <dbReference type="Proteomes" id="UP001524478"/>
    </source>
</evidence>
<proteinExistence type="predicted"/>
<dbReference type="Proteomes" id="UP001524478">
    <property type="component" value="Unassembled WGS sequence"/>
</dbReference>
<dbReference type="CDD" id="cd08489">
    <property type="entry name" value="PBP2_NikA"/>
    <property type="match status" value="1"/>
</dbReference>
<dbReference type="PIRSF" id="PIRSF002741">
    <property type="entry name" value="MppA"/>
    <property type="match status" value="1"/>
</dbReference>
<organism evidence="2 3">
    <name type="scientific">Tissierella carlieri</name>
    <dbReference type="NCBI Taxonomy" id="689904"/>
    <lineage>
        <taxon>Bacteria</taxon>
        <taxon>Bacillati</taxon>
        <taxon>Bacillota</taxon>
        <taxon>Tissierellia</taxon>
        <taxon>Tissierellales</taxon>
        <taxon>Tissierellaceae</taxon>
        <taxon>Tissierella</taxon>
    </lineage>
</organism>
<dbReference type="InterPro" id="IPR000914">
    <property type="entry name" value="SBP_5_dom"/>
</dbReference>
<dbReference type="InterPro" id="IPR030678">
    <property type="entry name" value="Peptide/Ni-bd"/>
</dbReference>
<dbReference type="PANTHER" id="PTHR30290:SF37">
    <property type="entry name" value="NICKEL-BINDING PERIPLASMIC PROTEIN"/>
    <property type="match status" value="1"/>
</dbReference>
<dbReference type="PROSITE" id="PS51257">
    <property type="entry name" value="PROKAR_LIPOPROTEIN"/>
    <property type="match status" value="1"/>
</dbReference>
<evidence type="ECO:0000313" key="2">
    <source>
        <dbReference type="EMBL" id="MCQ4922548.1"/>
    </source>
</evidence>
<dbReference type="PANTHER" id="PTHR30290">
    <property type="entry name" value="PERIPLASMIC BINDING COMPONENT OF ABC TRANSPORTER"/>
    <property type="match status" value="1"/>
</dbReference>
<name>A0ABT1S7V6_9FIRM</name>
<keyword evidence="3" id="KW-1185">Reference proteome</keyword>